<accession>Q022J5</accession>
<feature type="compositionally biased region" description="Basic and acidic residues" evidence="2">
    <location>
        <begin position="286"/>
        <end position="297"/>
    </location>
</feature>
<dbReference type="OrthoDB" id="108351at2"/>
<keyword evidence="1" id="KW-0479">Metal-binding</keyword>
<dbReference type="InterPro" id="IPR037523">
    <property type="entry name" value="VOC_core"/>
</dbReference>
<dbReference type="GO" id="GO:0004493">
    <property type="term" value="F:methylmalonyl-CoA epimerase activity"/>
    <property type="evidence" value="ECO:0007669"/>
    <property type="project" value="TreeGrafter"/>
</dbReference>
<dbReference type="InterPro" id="IPR004360">
    <property type="entry name" value="Glyas_Fos-R_dOase_dom"/>
</dbReference>
<feature type="domain" description="VOC" evidence="3">
    <location>
        <begin position="170"/>
        <end position="295"/>
    </location>
</feature>
<dbReference type="InterPro" id="IPR029068">
    <property type="entry name" value="Glyas_Bleomycin-R_OHBP_Dase"/>
</dbReference>
<dbReference type="eggNOG" id="COG0346">
    <property type="taxonomic scope" value="Bacteria"/>
</dbReference>
<evidence type="ECO:0000259" key="3">
    <source>
        <dbReference type="PROSITE" id="PS51819"/>
    </source>
</evidence>
<organism evidence="4">
    <name type="scientific">Solibacter usitatus (strain Ellin6076)</name>
    <dbReference type="NCBI Taxonomy" id="234267"/>
    <lineage>
        <taxon>Bacteria</taxon>
        <taxon>Pseudomonadati</taxon>
        <taxon>Acidobacteriota</taxon>
        <taxon>Terriglobia</taxon>
        <taxon>Bryobacterales</taxon>
        <taxon>Solibacteraceae</taxon>
        <taxon>Candidatus Solibacter</taxon>
    </lineage>
</organism>
<dbReference type="AlphaFoldDB" id="Q022J5"/>
<evidence type="ECO:0000313" key="4">
    <source>
        <dbReference type="EMBL" id="ABJ84105.1"/>
    </source>
</evidence>
<dbReference type="PANTHER" id="PTHR43048:SF3">
    <property type="entry name" value="METHYLMALONYL-COA EPIMERASE, MITOCHONDRIAL"/>
    <property type="match status" value="1"/>
</dbReference>
<dbReference type="Pfam" id="PF00903">
    <property type="entry name" value="Glyoxalase"/>
    <property type="match status" value="2"/>
</dbReference>
<dbReference type="KEGG" id="sus:Acid_3127"/>
<dbReference type="STRING" id="234267.Acid_3127"/>
<dbReference type="GO" id="GO:0051213">
    <property type="term" value="F:dioxygenase activity"/>
    <property type="evidence" value="ECO:0007669"/>
    <property type="project" value="UniProtKB-KW"/>
</dbReference>
<feature type="region of interest" description="Disordered" evidence="2">
    <location>
        <begin position="280"/>
        <end position="312"/>
    </location>
</feature>
<dbReference type="InterPro" id="IPR051785">
    <property type="entry name" value="MMCE/EMCE_epimerase"/>
</dbReference>
<gene>
    <name evidence="4" type="ordered locus">Acid_3127</name>
</gene>
<reference evidence="4" key="1">
    <citation type="submission" date="2006-10" db="EMBL/GenBank/DDBJ databases">
        <title>Complete sequence of Solibacter usitatus Ellin6076.</title>
        <authorList>
            <consortium name="US DOE Joint Genome Institute"/>
            <person name="Copeland A."/>
            <person name="Lucas S."/>
            <person name="Lapidus A."/>
            <person name="Barry K."/>
            <person name="Detter J.C."/>
            <person name="Glavina del Rio T."/>
            <person name="Hammon N."/>
            <person name="Israni S."/>
            <person name="Dalin E."/>
            <person name="Tice H."/>
            <person name="Pitluck S."/>
            <person name="Thompson L.S."/>
            <person name="Brettin T."/>
            <person name="Bruce D."/>
            <person name="Han C."/>
            <person name="Tapia R."/>
            <person name="Gilna P."/>
            <person name="Schmutz J."/>
            <person name="Larimer F."/>
            <person name="Land M."/>
            <person name="Hauser L."/>
            <person name="Kyrpides N."/>
            <person name="Mikhailova N."/>
            <person name="Janssen P.H."/>
            <person name="Kuske C.R."/>
            <person name="Richardson P."/>
        </authorList>
    </citation>
    <scope>NUCLEOTIDE SEQUENCE</scope>
    <source>
        <strain evidence="4">Ellin6076</strain>
    </source>
</reference>
<dbReference type="HOGENOM" id="CLU_952371_0_0_0"/>
<proteinExistence type="predicted"/>
<dbReference type="PROSITE" id="PS51819">
    <property type="entry name" value="VOC"/>
    <property type="match status" value="2"/>
</dbReference>
<dbReference type="InterPro" id="IPR018146">
    <property type="entry name" value="Glyoxalase_1_CS"/>
</dbReference>
<dbReference type="GO" id="GO:0004462">
    <property type="term" value="F:lactoylglutathione lyase activity"/>
    <property type="evidence" value="ECO:0007669"/>
    <property type="project" value="InterPro"/>
</dbReference>
<evidence type="ECO:0000256" key="2">
    <source>
        <dbReference type="SAM" id="MobiDB-lite"/>
    </source>
</evidence>
<dbReference type="PANTHER" id="PTHR43048">
    <property type="entry name" value="METHYLMALONYL-COA EPIMERASE"/>
    <property type="match status" value="1"/>
</dbReference>
<sequence precursor="true">MRLLALSLVAASLSWSQTGAPARPKITGVAHIALAVHDIAKSRVYYEDFLGYREPYKLDNADGSLSMTFVKVNERQYIELSPEKTANTDRLLHISIEVEDAEAMRLYLRSQGVKVPDKVGKGRIKNSNFMVADPDGHLVEIVQYEPDGFTVQAKGKFLDDNPVGPRISQRMSHVGIIVGALEPAIKFYGGILGFQEIWRGSKDGKALSWVNMKVPEGNDYLEFMLYDQMPDLKALGTLHHICLEVPDIDKAKAVLEARPARASHTRPLDIKAGVNRKRQMNLYDPDGTRSELMEPKTVDGIPTPPSTAAPPR</sequence>
<dbReference type="GO" id="GO:0046491">
    <property type="term" value="P:L-methylmalonyl-CoA metabolic process"/>
    <property type="evidence" value="ECO:0007669"/>
    <property type="project" value="TreeGrafter"/>
</dbReference>
<dbReference type="PROSITE" id="PS00934">
    <property type="entry name" value="GLYOXALASE_I_1"/>
    <property type="match status" value="1"/>
</dbReference>
<feature type="domain" description="VOC" evidence="3">
    <location>
        <begin position="28"/>
        <end position="144"/>
    </location>
</feature>
<keyword evidence="4" id="KW-0560">Oxidoreductase</keyword>
<dbReference type="SUPFAM" id="SSF54593">
    <property type="entry name" value="Glyoxalase/Bleomycin resistance protein/Dihydroxybiphenyl dioxygenase"/>
    <property type="match status" value="2"/>
</dbReference>
<dbReference type="InParanoid" id="Q022J5"/>
<dbReference type="GO" id="GO:0046872">
    <property type="term" value="F:metal ion binding"/>
    <property type="evidence" value="ECO:0007669"/>
    <property type="project" value="UniProtKB-KW"/>
</dbReference>
<evidence type="ECO:0000256" key="1">
    <source>
        <dbReference type="ARBA" id="ARBA00022723"/>
    </source>
</evidence>
<name>Q022J5_SOLUE</name>
<keyword evidence="4" id="KW-0223">Dioxygenase</keyword>
<dbReference type="EMBL" id="CP000473">
    <property type="protein sequence ID" value="ABJ84105.1"/>
    <property type="molecule type" value="Genomic_DNA"/>
</dbReference>
<dbReference type="CDD" id="cd06587">
    <property type="entry name" value="VOC"/>
    <property type="match status" value="2"/>
</dbReference>
<dbReference type="Gene3D" id="3.10.180.10">
    <property type="entry name" value="2,3-Dihydroxybiphenyl 1,2-Dioxygenase, domain 1"/>
    <property type="match status" value="2"/>
</dbReference>
<feature type="compositionally biased region" description="Pro residues" evidence="2">
    <location>
        <begin position="302"/>
        <end position="312"/>
    </location>
</feature>
<protein>
    <submittedName>
        <fullName evidence="4">Glyoxalase/bleomycin resistance protein/dioxygenase</fullName>
    </submittedName>
</protein>